<dbReference type="EMBL" id="JAPFFK010000017">
    <property type="protein sequence ID" value="KAJ6698313.1"/>
    <property type="molecule type" value="Genomic_DNA"/>
</dbReference>
<accession>A0A9Q0T2I8</accession>
<organism evidence="1 2">
    <name type="scientific">Salix purpurea</name>
    <name type="common">Purple osier willow</name>
    <dbReference type="NCBI Taxonomy" id="77065"/>
    <lineage>
        <taxon>Eukaryota</taxon>
        <taxon>Viridiplantae</taxon>
        <taxon>Streptophyta</taxon>
        <taxon>Embryophyta</taxon>
        <taxon>Tracheophyta</taxon>
        <taxon>Spermatophyta</taxon>
        <taxon>Magnoliopsida</taxon>
        <taxon>eudicotyledons</taxon>
        <taxon>Gunneridae</taxon>
        <taxon>Pentapetalae</taxon>
        <taxon>rosids</taxon>
        <taxon>fabids</taxon>
        <taxon>Malpighiales</taxon>
        <taxon>Salicaceae</taxon>
        <taxon>Saliceae</taxon>
        <taxon>Salix</taxon>
    </lineage>
</organism>
<dbReference type="Proteomes" id="UP001151532">
    <property type="component" value="Chromosome 6"/>
</dbReference>
<reference evidence="1" key="2">
    <citation type="journal article" date="2023" name="Int. J. Mol. Sci.">
        <title>De Novo Assembly and Annotation of 11 Diverse Shrub Willow (Salix) Genomes Reveals Novel Gene Organization in Sex-Linked Regions.</title>
        <authorList>
            <person name="Hyden B."/>
            <person name="Feng K."/>
            <person name="Yates T.B."/>
            <person name="Jawdy S."/>
            <person name="Cereghino C."/>
            <person name="Smart L.B."/>
            <person name="Muchero W."/>
        </authorList>
    </citation>
    <scope>NUCLEOTIDE SEQUENCE</scope>
    <source>
        <tissue evidence="1">Shoot tip</tissue>
    </source>
</reference>
<evidence type="ECO:0000313" key="2">
    <source>
        <dbReference type="Proteomes" id="UP001151532"/>
    </source>
</evidence>
<reference evidence="1" key="1">
    <citation type="submission" date="2022-11" db="EMBL/GenBank/DDBJ databases">
        <authorList>
            <person name="Hyden B.L."/>
            <person name="Feng K."/>
            <person name="Yates T."/>
            <person name="Jawdy S."/>
            <person name="Smart L.B."/>
            <person name="Muchero W."/>
        </authorList>
    </citation>
    <scope>NUCLEOTIDE SEQUENCE</scope>
    <source>
        <tissue evidence="1">Shoot tip</tissue>
    </source>
</reference>
<keyword evidence="2" id="KW-1185">Reference proteome</keyword>
<sequence length="73" mass="8406">MQFNCQMLSFYKTCLYSFTTLKLQKEKTLKMSTGKLLEDVEQLCKSATNLSGTILIQKKCICCITFCSENKNF</sequence>
<evidence type="ECO:0000313" key="1">
    <source>
        <dbReference type="EMBL" id="KAJ6698313.1"/>
    </source>
</evidence>
<name>A0A9Q0T2I8_SALPP</name>
<gene>
    <name evidence="1" type="ORF">OIU79_011762</name>
</gene>
<comment type="caution">
    <text evidence="1">The sequence shown here is derived from an EMBL/GenBank/DDBJ whole genome shotgun (WGS) entry which is preliminary data.</text>
</comment>
<protein>
    <submittedName>
        <fullName evidence="1">Uncharacterized protein</fullName>
    </submittedName>
</protein>
<dbReference type="AlphaFoldDB" id="A0A9Q0T2I8"/>
<proteinExistence type="predicted"/>